<gene>
    <name evidence="3" type="ORF">JQN83_13575</name>
</gene>
<dbReference type="RefSeq" id="WP_208567494.1">
    <property type="nucleotide sequence ID" value="NZ_JAGFWR010000006.1"/>
</dbReference>
<dbReference type="NCBIfam" id="NF047832">
    <property type="entry name" value="caspase_w_EACC1"/>
    <property type="match status" value="1"/>
</dbReference>
<keyword evidence="4" id="KW-1185">Reference proteome</keyword>
<dbReference type="SUPFAM" id="SSF52129">
    <property type="entry name" value="Caspase-like"/>
    <property type="match status" value="1"/>
</dbReference>
<reference evidence="3 4" key="1">
    <citation type="submission" date="2021-03" db="EMBL/GenBank/DDBJ databases">
        <authorList>
            <person name="Lee D.-H."/>
        </authorList>
    </citation>
    <scope>NUCLEOTIDE SEQUENCE [LARGE SCALE GENOMIC DNA]</scope>
    <source>
        <strain evidence="3 4">MMS20-R2-23</strain>
    </source>
</reference>
<dbReference type="Gene3D" id="3.40.50.1460">
    <property type="match status" value="1"/>
</dbReference>
<name>A0ABS3V892_9ACTN</name>
<evidence type="ECO:0000256" key="1">
    <source>
        <dbReference type="SAM" id="Phobius"/>
    </source>
</evidence>
<evidence type="ECO:0000259" key="2">
    <source>
        <dbReference type="Pfam" id="PF00656"/>
    </source>
</evidence>
<keyword evidence="1" id="KW-1133">Transmembrane helix</keyword>
<sequence>MTNADRDPVGDPALSHAVLIGTAVYRHPSYRGRNLPGVSANVAKLGLTLLQDVPWGLEPARCTAVMNPASADEILTTIESAGAQCRATLFVYYAGHGFCSSTSPDELYLTHSGSAEDRQATALEYRHLRDALIHCGAPNKILVLDCCYAGNATRAMGSLNGHLAIEGTFVLASTGPNRAARADSATGLTAFTNELVGVLGKDGVPDAGPFVSIEEIAARTHERLEANNLPLPTRQAHGYAGRRPIFKNYAHPTIIAGMLDSLTEPEPEPAARSPQVTLPHLFWGLLWSLVVGVACAAIVRSGHSEVWALRAGVATGVLACVAFFTTGAWMALPRTRPVTAGRRSTP</sequence>
<accession>A0ABS3V892</accession>
<proteinExistence type="predicted"/>
<feature type="transmembrane region" description="Helical" evidence="1">
    <location>
        <begin position="281"/>
        <end position="299"/>
    </location>
</feature>
<protein>
    <submittedName>
        <fullName evidence="3">Caspase family protein</fullName>
    </submittedName>
</protein>
<organism evidence="3 4">
    <name type="scientific">Micromonospora antibiotica</name>
    <dbReference type="NCBI Taxonomy" id="2807623"/>
    <lineage>
        <taxon>Bacteria</taxon>
        <taxon>Bacillati</taxon>
        <taxon>Actinomycetota</taxon>
        <taxon>Actinomycetes</taxon>
        <taxon>Micromonosporales</taxon>
        <taxon>Micromonosporaceae</taxon>
        <taxon>Micromonospora</taxon>
    </lineage>
</organism>
<dbReference type="InterPro" id="IPR011600">
    <property type="entry name" value="Pept_C14_caspase"/>
</dbReference>
<evidence type="ECO:0000313" key="4">
    <source>
        <dbReference type="Proteomes" id="UP000671399"/>
    </source>
</evidence>
<keyword evidence="1" id="KW-0812">Transmembrane</keyword>
<evidence type="ECO:0000313" key="3">
    <source>
        <dbReference type="EMBL" id="MBO4161831.1"/>
    </source>
</evidence>
<feature type="transmembrane region" description="Helical" evidence="1">
    <location>
        <begin position="311"/>
        <end position="332"/>
    </location>
</feature>
<dbReference type="InterPro" id="IPR029030">
    <property type="entry name" value="Caspase-like_dom_sf"/>
</dbReference>
<dbReference type="Pfam" id="PF00656">
    <property type="entry name" value="Peptidase_C14"/>
    <property type="match status" value="1"/>
</dbReference>
<dbReference type="Proteomes" id="UP000671399">
    <property type="component" value="Unassembled WGS sequence"/>
</dbReference>
<feature type="domain" description="Peptidase C14 caspase" evidence="2">
    <location>
        <begin position="16"/>
        <end position="225"/>
    </location>
</feature>
<keyword evidence="1" id="KW-0472">Membrane</keyword>
<comment type="caution">
    <text evidence="3">The sequence shown here is derived from an EMBL/GenBank/DDBJ whole genome shotgun (WGS) entry which is preliminary data.</text>
</comment>
<dbReference type="EMBL" id="JAGFWR010000006">
    <property type="protein sequence ID" value="MBO4161831.1"/>
    <property type="molecule type" value="Genomic_DNA"/>
</dbReference>